<reference evidence="1" key="1">
    <citation type="submission" date="2020-08" db="EMBL/GenBank/DDBJ databases">
        <title>Multicomponent nature underlies the extraordinary mechanical properties of spider dragline silk.</title>
        <authorList>
            <person name="Kono N."/>
            <person name="Nakamura H."/>
            <person name="Mori M."/>
            <person name="Yoshida Y."/>
            <person name="Ohtoshi R."/>
            <person name="Malay A.D."/>
            <person name="Moran D.A.P."/>
            <person name="Tomita M."/>
            <person name="Numata K."/>
            <person name="Arakawa K."/>
        </authorList>
    </citation>
    <scope>NUCLEOTIDE SEQUENCE</scope>
</reference>
<dbReference type="AlphaFoldDB" id="A0A8X6QMG8"/>
<accession>A0A8X6QMG8</accession>
<organism evidence="1 2">
    <name type="scientific">Nephila pilipes</name>
    <name type="common">Giant wood spider</name>
    <name type="synonym">Nephila maculata</name>
    <dbReference type="NCBI Taxonomy" id="299642"/>
    <lineage>
        <taxon>Eukaryota</taxon>
        <taxon>Metazoa</taxon>
        <taxon>Ecdysozoa</taxon>
        <taxon>Arthropoda</taxon>
        <taxon>Chelicerata</taxon>
        <taxon>Arachnida</taxon>
        <taxon>Araneae</taxon>
        <taxon>Araneomorphae</taxon>
        <taxon>Entelegynae</taxon>
        <taxon>Araneoidea</taxon>
        <taxon>Nephilidae</taxon>
        <taxon>Nephila</taxon>
    </lineage>
</organism>
<dbReference type="EMBL" id="BMAW01128667">
    <property type="protein sequence ID" value="GFU26838.1"/>
    <property type="molecule type" value="Genomic_DNA"/>
</dbReference>
<proteinExistence type="predicted"/>
<name>A0A8X6QMG8_NEPPI</name>
<comment type="caution">
    <text evidence="1">The sequence shown here is derived from an EMBL/GenBank/DDBJ whole genome shotgun (WGS) entry which is preliminary data.</text>
</comment>
<keyword evidence="2" id="KW-1185">Reference proteome</keyword>
<sequence length="120" mass="13328">MSANIPNVTKNTNCAISSPLSVTVPRRNHIKAIKNTHVIRKRVISHLEPAPALSFPIATRGHLPFVPKLLIEWRVGFRKQCTITVVIKLPISFSTCEVVGCGRNLCRLATWRSTATTDDQ</sequence>
<dbReference type="Proteomes" id="UP000887013">
    <property type="component" value="Unassembled WGS sequence"/>
</dbReference>
<evidence type="ECO:0000313" key="1">
    <source>
        <dbReference type="EMBL" id="GFU26838.1"/>
    </source>
</evidence>
<evidence type="ECO:0000313" key="2">
    <source>
        <dbReference type="Proteomes" id="UP000887013"/>
    </source>
</evidence>
<protein>
    <submittedName>
        <fullName evidence="1">Uncharacterized protein</fullName>
    </submittedName>
</protein>
<gene>
    <name evidence="1" type="ORF">NPIL_316431</name>
</gene>